<evidence type="ECO:0000256" key="2">
    <source>
        <dbReference type="ARBA" id="ARBA00022801"/>
    </source>
</evidence>
<dbReference type="InterPro" id="IPR029149">
    <property type="entry name" value="Creatin/AminoP/Spt16_N"/>
</dbReference>
<dbReference type="PROSITE" id="PS00491">
    <property type="entry name" value="PROLINE_PEPTIDASE"/>
    <property type="match status" value="1"/>
</dbReference>
<evidence type="ECO:0000313" key="7">
    <source>
        <dbReference type="Proteomes" id="UP001143747"/>
    </source>
</evidence>
<gene>
    <name evidence="6" type="ORF">L0665_08215</name>
</gene>
<comment type="caution">
    <text evidence="6">The sequence shown here is derived from an EMBL/GenBank/DDBJ whole genome shotgun (WGS) entry which is preliminary data.</text>
</comment>
<dbReference type="Pfam" id="PF01321">
    <property type="entry name" value="Creatinase_N"/>
    <property type="match status" value="1"/>
</dbReference>
<dbReference type="PANTHER" id="PTHR46112:SF2">
    <property type="entry name" value="XAA-PRO AMINOPEPTIDASE P-RELATED"/>
    <property type="match status" value="1"/>
</dbReference>
<organism evidence="6 7">
    <name type="scientific">Methanogenium marinum</name>
    <dbReference type="NCBI Taxonomy" id="348610"/>
    <lineage>
        <taxon>Archaea</taxon>
        <taxon>Methanobacteriati</taxon>
        <taxon>Methanobacteriota</taxon>
        <taxon>Stenosarchaea group</taxon>
        <taxon>Methanomicrobia</taxon>
        <taxon>Methanomicrobiales</taxon>
        <taxon>Methanomicrobiaceae</taxon>
        <taxon>Methanogenium</taxon>
    </lineage>
</organism>
<name>A0A9Q4KUW7_9EURY</name>
<dbReference type="InterPro" id="IPR000994">
    <property type="entry name" value="Pept_M24"/>
</dbReference>
<dbReference type="GO" id="GO:0016787">
    <property type="term" value="F:hydrolase activity"/>
    <property type="evidence" value="ECO:0007669"/>
    <property type="project" value="UniProtKB-KW"/>
</dbReference>
<feature type="domain" description="Creatinase N-terminal" evidence="5">
    <location>
        <begin position="3"/>
        <end position="135"/>
    </location>
</feature>
<dbReference type="InterPro" id="IPR050659">
    <property type="entry name" value="Peptidase_M24B"/>
</dbReference>
<keyword evidence="1 3" id="KW-0479">Metal-binding</keyword>
<evidence type="ECO:0000256" key="3">
    <source>
        <dbReference type="RuleBase" id="RU000590"/>
    </source>
</evidence>
<dbReference type="SUPFAM" id="SSF55920">
    <property type="entry name" value="Creatinase/aminopeptidase"/>
    <property type="match status" value="1"/>
</dbReference>
<keyword evidence="2" id="KW-0378">Hydrolase</keyword>
<reference evidence="6" key="1">
    <citation type="submission" date="2022-01" db="EMBL/GenBank/DDBJ databases">
        <title>Draft genome of Methanogenium marinum DSM 15558.</title>
        <authorList>
            <person name="Chen S.-C."/>
            <person name="You Y.-T."/>
        </authorList>
    </citation>
    <scope>NUCLEOTIDE SEQUENCE</scope>
    <source>
        <strain evidence="6">DSM 15558</strain>
    </source>
</reference>
<accession>A0A9Q4KUW7</accession>
<comment type="similarity">
    <text evidence="3">Belongs to the peptidase M24B family.</text>
</comment>
<feature type="domain" description="Peptidase M24" evidence="4">
    <location>
        <begin position="144"/>
        <end position="361"/>
    </location>
</feature>
<dbReference type="Gene3D" id="3.90.230.10">
    <property type="entry name" value="Creatinase/methionine aminopeptidase superfamily"/>
    <property type="match status" value="1"/>
</dbReference>
<dbReference type="Gene3D" id="3.40.350.10">
    <property type="entry name" value="Creatinase/prolidase N-terminal domain"/>
    <property type="match status" value="1"/>
</dbReference>
<dbReference type="InterPro" id="IPR001131">
    <property type="entry name" value="Peptidase_M24B_aminopep-P_CS"/>
</dbReference>
<dbReference type="EMBL" id="JAKELO010000002">
    <property type="protein sequence ID" value="MDE4908587.1"/>
    <property type="molecule type" value="Genomic_DNA"/>
</dbReference>
<dbReference type="RefSeq" id="WP_274925211.1">
    <property type="nucleotide sequence ID" value="NZ_JAKELO010000002.1"/>
</dbReference>
<dbReference type="Pfam" id="PF00557">
    <property type="entry name" value="Peptidase_M24"/>
    <property type="match status" value="1"/>
</dbReference>
<evidence type="ECO:0000256" key="1">
    <source>
        <dbReference type="ARBA" id="ARBA00022723"/>
    </source>
</evidence>
<evidence type="ECO:0000313" key="6">
    <source>
        <dbReference type="EMBL" id="MDE4908587.1"/>
    </source>
</evidence>
<dbReference type="GO" id="GO:0046872">
    <property type="term" value="F:metal ion binding"/>
    <property type="evidence" value="ECO:0007669"/>
    <property type="project" value="UniProtKB-KW"/>
</dbReference>
<evidence type="ECO:0000259" key="4">
    <source>
        <dbReference type="Pfam" id="PF00557"/>
    </source>
</evidence>
<dbReference type="InterPro" id="IPR036005">
    <property type="entry name" value="Creatinase/aminopeptidase-like"/>
</dbReference>
<dbReference type="PANTHER" id="PTHR46112">
    <property type="entry name" value="AMINOPEPTIDASE"/>
    <property type="match status" value="1"/>
</dbReference>
<dbReference type="InterPro" id="IPR000587">
    <property type="entry name" value="Creatinase_N"/>
</dbReference>
<dbReference type="AlphaFoldDB" id="A0A9Q4KUW7"/>
<sequence>MDTLDEAIERAGAAAYAIYASSQDPDMRYLTEFVTSDPLFYIKKRGEEGVIIVPQMEIGRAQDEASCDAITRGDAGFFTYLEKEVSPYRAAARMAYEYAGGDIIVPGTFPLAMAEDIRSFCRVTVDTNTVENMREVKSSLECDAIRAAQERTNEVMALAEDIIRHATVKDGALWHEGAPLTSDTLRREMHCWLLRHGYTARDTIVSCGEETAQPHNPGSGTLLADEPILIDVFPQDEKTGYFADMTRTFVKGEPSPEIQEIYDTVRDGQTLAEEMLRPGVTGAEVHNAVLDLFTERGYATGDEGFIHSLGHGVGLQIHEGPSLSPRADTPLVAGNVVTVEPGLYYRNAGGVRIEDLGVITKDGFVCYTKYKRRLIV</sequence>
<evidence type="ECO:0000259" key="5">
    <source>
        <dbReference type="Pfam" id="PF01321"/>
    </source>
</evidence>
<dbReference type="Proteomes" id="UP001143747">
    <property type="component" value="Unassembled WGS sequence"/>
</dbReference>
<protein>
    <submittedName>
        <fullName evidence="6">Xaa-Pro peptidase family protein</fullName>
    </submittedName>
</protein>
<proteinExistence type="inferred from homology"/>
<keyword evidence="7" id="KW-1185">Reference proteome</keyword>